<protein>
    <submittedName>
        <fullName evidence="1">Uncharacterized protein</fullName>
    </submittedName>
</protein>
<reference evidence="1 2" key="1">
    <citation type="journal article" date="2019" name="Nat. Plants">
        <title>Stout camphor tree genome fills gaps in understanding of flowering plant genome evolution.</title>
        <authorList>
            <person name="Chaw S.M."/>
            <person name="Liu Y.C."/>
            <person name="Wu Y.W."/>
            <person name="Wang H.Y."/>
            <person name="Lin C.I."/>
            <person name="Wu C.S."/>
            <person name="Ke H.M."/>
            <person name="Chang L.Y."/>
            <person name="Hsu C.Y."/>
            <person name="Yang H.T."/>
            <person name="Sudianto E."/>
            <person name="Hsu M.H."/>
            <person name="Wu K.P."/>
            <person name="Wang L.N."/>
            <person name="Leebens-Mack J.H."/>
            <person name="Tsai I.J."/>
        </authorList>
    </citation>
    <scope>NUCLEOTIDE SEQUENCE [LARGE SCALE GENOMIC DNA]</scope>
    <source>
        <strain evidence="2">cv. Chaw 1501</strain>
        <tissue evidence="1">Young leaves</tissue>
    </source>
</reference>
<organism evidence="1 2">
    <name type="scientific">Cinnamomum micranthum f. kanehirae</name>
    <dbReference type="NCBI Taxonomy" id="337451"/>
    <lineage>
        <taxon>Eukaryota</taxon>
        <taxon>Viridiplantae</taxon>
        <taxon>Streptophyta</taxon>
        <taxon>Embryophyta</taxon>
        <taxon>Tracheophyta</taxon>
        <taxon>Spermatophyta</taxon>
        <taxon>Magnoliopsida</taxon>
        <taxon>Magnoliidae</taxon>
        <taxon>Laurales</taxon>
        <taxon>Lauraceae</taxon>
        <taxon>Cinnamomum</taxon>
    </lineage>
</organism>
<dbReference type="EMBL" id="QPKB01000011">
    <property type="protein sequence ID" value="RWR95729.1"/>
    <property type="molecule type" value="Genomic_DNA"/>
</dbReference>
<keyword evidence="2" id="KW-1185">Reference proteome</keyword>
<dbReference type="Proteomes" id="UP000283530">
    <property type="component" value="Unassembled WGS sequence"/>
</dbReference>
<dbReference type="AlphaFoldDB" id="A0A3S3NID9"/>
<evidence type="ECO:0000313" key="2">
    <source>
        <dbReference type="Proteomes" id="UP000283530"/>
    </source>
</evidence>
<name>A0A3S3NID9_9MAGN</name>
<proteinExistence type="predicted"/>
<gene>
    <name evidence="1" type="ORF">CKAN_02508400</name>
</gene>
<evidence type="ECO:0000313" key="1">
    <source>
        <dbReference type="EMBL" id="RWR95729.1"/>
    </source>
</evidence>
<accession>A0A3S3NID9</accession>
<comment type="caution">
    <text evidence="1">The sequence shown here is derived from an EMBL/GenBank/DDBJ whole genome shotgun (WGS) entry which is preliminary data.</text>
</comment>
<sequence>MLVGSDSYYTCYASPLVVKHRGSSRLQQLTHTDYFINITSKHPNPPPSFSLKKKKLAKSISLRIGNII</sequence>